<organism evidence="1">
    <name type="scientific">marine sediment metagenome</name>
    <dbReference type="NCBI Taxonomy" id="412755"/>
    <lineage>
        <taxon>unclassified sequences</taxon>
        <taxon>metagenomes</taxon>
        <taxon>ecological metagenomes</taxon>
    </lineage>
</organism>
<comment type="caution">
    <text evidence="1">The sequence shown here is derived from an EMBL/GenBank/DDBJ whole genome shotgun (WGS) entry which is preliminary data.</text>
</comment>
<name>A0A0F9PRU6_9ZZZZ</name>
<proteinExistence type="predicted"/>
<gene>
    <name evidence="1" type="ORF">LCGC14_1104180</name>
</gene>
<sequence length="69" mass="8159">MGRIGFIILNQIKRYMEKLVDANTYPFDNLNHLVKNVSTALELSESTTEWMIREIFRQDQILKICLLTK</sequence>
<accession>A0A0F9PRU6</accession>
<evidence type="ECO:0000313" key="1">
    <source>
        <dbReference type="EMBL" id="KKN03781.1"/>
    </source>
</evidence>
<reference evidence="1" key="1">
    <citation type="journal article" date="2015" name="Nature">
        <title>Complex archaea that bridge the gap between prokaryotes and eukaryotes.</title>
        <authorList>
            <person name="Spang A."/>
            <person name="Saw J.H."/>
            <person name="Jorgensen S.L."/>
            <person name="Zaremba-Niedzwiedzka K."/>
            <person name="Martijn J."/>
            <person name="Lind A.E."/>
            <person name="van Eijk R."/>
            <person name="Schleper C."/>
            <person name="Guy L."/>
            <person name="Ettema T.J."/>
        </authorList>
    </citation>
    <scope>NUCLEOTIDE SEQUENCE</scope>
</reference>
<dbReference type="EMBL" id="LAZR01004996">
    <property type="protein sequence ID" value="KKN03781.1"/>
    <property type="molecule type" value="Genomic_DNA"/>
</dbReference>
<evidence type="ECO:0008006" key="2">
    <source>
        <dbReference type="Google" id="ProtNLM"/>
    </source>
</evidence>
<protein>
    <recommendedName>
        <fullName evidence="2">HDOD domain-containing protein</fullName>
    </recommendedName>
</protein>
<dbReference type="AlphaFoldDB" id="A0A0F9PRU6"/>